<feature type="compositionally biased region" description="Acidic residues" evidence="3">
    <location>
        <begin position="162"/>
        <end position="185"/>
    </location>
</feature>
<dbReference type="Proteomes" id="UP000698800">
    <property type="component" value="Unassembled WGS sequence"/>
</dbReference>
<feature type="region of interest" description="Disordered" evidence="3">
    <location>
        <begin position="424"/>
        <end position="475"/>
    </location>
</feature>
<gene>
    <name evidence="5" type="ORF">FGG08_006076</name>
</gene>
<reference evidence="5" key="1">
    <citation type="submission" date="2021-03" db="EMBL/GenBank/DDBJ databases">
        <title>Comparative genomics and phylogenomic investigation of the class Geoglossomycetes provide insights into ecological specialization and systematics.</title>
        <authorList>
            <person name="Melie T."/>
            <person name="Pirro S."/>
            <person name="Miller A.N."/>
            <person name="Quandt A."/>
        </authorList>
    </citation>
    <scope>NUCLEOTIDE SEQUENCE</scope>
    <source>
        <strain evidence="5">GBOQ0MN5Z8</strain>
    </source>
</reference>
<proteinExistence type="predicted"/>
<evidence type="ECO:0000256" key="2">
    <source>
        <dbReference type="ARBA" id="ARBA00022803"/>
    </source>
</evidence>
<dbReference type="OrthoDB" id="5587616at2759"/>
<dbReference type="InterPro" id="IPR011990">
    <property type="entry name" value="TPR-like_helical_dom_sf"/>
</dbReference>
<name>A0A9P8L0T1_9PEZI</name>
<dbReference type="AlphaFoldDB" id="A0A9P8L0T1"/>
<protein>
    <recommendedName>
        <fullName evidence="4">Tetratricopeptide SHNi-TPR domain-containing protein</fullName>
    </recommendedName>
</protein>
<dbReference type="EMBL" id="JAGHQL010000162">
    <property type="protein sequence ID" value="KAH0537114.1"/>
    <property type="molecule type" value="Genomic_DNA"/>
</dbReference>
<dbReference type="GO" id="GO:0034080">
    <property type="term" value="P:CENP-A containing chromatin assembly"/>
    <property type="evidence" value="ECO:0007669"/>
    <property type="project" value="TreeGrafter"/>
</dbReference>
<feature type="region of interest" description="Disordered" evidence="3">
    <location>
        <begin position="291"/>
        <end position="310"/>
    </location>
</feature>
<feature type="region of interest" description="Disordered" evidence="3">
    <location>
        <begin position="98"/>
        <end position="185"/>
    </location>
</feature>
<comment type="caution">
    <text evidence="5">The sequence shown here is derived from an EMBL/GenBank/DDBJ whole genome shotgun (WGS) entry which is preliminary data.</text>
</comment>
<feature type="region of interest" description="Disordered" evidence="3">
    <location>
        <begin position="1"/>
        <end position="26"/>
    </location>
</feature>
<dbReference type="Gene3D" id="1.25.40.10">
    <property type="entry name" value="Tetratricopeptide repeat domain"/>
    <property type="match status" value="1"/>
</dbReference>
<dbReference type="InterPro" id="IPR051730">
    <property type="entry name" value="NASP-like"/>
</dbReference>
<keyword evidence="2" id="KW-0802">TPR repeat</keyword>
<dbReference type="Pfam" id="PF10516">
    <property type="entry name" value="SHNi-TPR"/>
    <property type="match status" value="1"/>
</dbReference>
<dbReference type="InterPro" id="IPR019544">
    <property type="entry name" value="Tetratricopeptide_SHNi-TPR_dom"/>
</dbReference>
<organism evidence="5 6">
    <name type="scientific">Glutinoglossum americanum</name>
    <dbReference type="NCBI Taxonomy" id="1670608"/>
    <lineage>
        <taxon>Eukaryota</taxon>
        <taxon>Fungi</taxon>
        <taxon>Dikarya</taxon>
        <taxon>Ascomycota</taxon>
        <taxon>Pezizomycotina</taxon>
        <taxon>Geoglossomycetes</taxon>
        <taxon>Geoglossales</taxon>
        <taxon>Geoglossaceae</taxon>
        <taxon>Glutinoglossum</taxon>
    </lineage>
</organism>
<dbReference type="PANTHER" id="PTHR15081:SF1">
    <property type="entry name" value="NUCLEAR AUTOANTIGENIC SPERM PROTEIN"/>
    <property type="match status" value="1"/>
</dbReference>
<feature type="compositionally biased region" description="Polar residues" evidence="3">
    <location>
        <begin position="113"/>
        <end position="122"/>
    </location>
</feature>
<evidence type="ECO:0000256" key="3">
    <source>
        <dbReference type="SAM" id="MobiDB-lite"/>
    </source>
</evidence>
<evidence type="ECO:0000259" key="4">
    <source>
        <dbReference type="Pfam" id="PF10516"/>
    </source>
</evidence>
<feature type="domain" description="Tetratricopeptide SHNi-TPR" evidence="4">
    <location>
        <begin position="233"/>
        <end position="269"/>
    </location>
</feature>
<evidence type="ECO:0000313" key="5">
    <source>
        <dbReference type="EMBL" id="KAH0537114.1"/>
    </source>
</evidence>
<keyword evidence="1" id="KW-0677">Repeat</keyword>
<feature type="compositionally biased region" description="Basic and acidic residues" evidence="3">
    <location>
        <begin position="299"/>
        <end position="310"/>
    </location>
</feature>
<evidence type="ECO:0000256" key="1">
    <source>
        <dbReference type="ARBA" id="ARBA00022737"/>
    </source>
</evidence>
<dbReference type="PANTHER" id="PTHR15081">
    <property type="entry name" value="NUCLEAR AUTOANTIGENIC SPERM PROTEIN NASP -RELATED"/>
    <property type="match status" value="1"/>
</dbReference>
<dbReference type="GO" id="GO:0006335">
    <property type="term" value="P:DNA replication-dependent chromatin assembly"/>
    <property type="evidence" value="ECO:0007669"/>
    <property type="project" value="TreeGrafter"/>
</dbReference>
<sequence>MTSSSDPQDIVVTVPPAQSATTDDREPKLEELAAKATLQYSLKNYSSATDLYAQASELQAEINGEDSYKNADLLFLYGRSLYQVGVSKSDVLGTKVAGGGSADGAGNAKEAESSTAGNSSKVEQAVASKAIAEGTEAKDRAGSSKAESGPPNKPFFQITGDENFDDTDDEEGDEGAEGGDVATEEEDDLKAAWDILDLSRVLFVRWWGEVQDEDKGKSTEEPEDVRHIKERLADTHDLLAEISLESESFQSAVADFRTALRLKEELYPEDSSVLAEAHFKLSLALEFAATTASGENGEEEPKVDESGREEAAKEMEAAIACCRLRVQREEAELVAGGAEGVEGGHVRKTRVTRRSIDDVKEMIAEMEQRLTDLRASPVPFSATLADIGVHDGSGTLGSVLGSILGESPIEQKARLEEASKNAKDISGLVRRKKHVSVPNEMGKAENGVNGNGKRKVELVEAEGSSKKARVEDASD</sequence>
<dbReference type="SUPFAM" id="SSF48452">
    <property type="entry name" value="TPR-like"/>
    <property type="match status" value="1"/>
</dbReference>
<dbReference type="GO" id="GO:0005654">
    <property type="term" value="C:nucleoplasm"/>
    <property type="evidence" value="ECO:0007669"/>
    <property type="project" value="TreeGrafter"/>
</dbReference>
<evidence type="ECO:0000313" key="6">
    <source>
        <dbReference type="Proteomes" id="UP000698800"/>
    </source>
</evidence>
<accession>A0A9P8L0T1</accession>
<keyword evidence="6" id="KW-1185">Reference proteome</keyword>
<dbReference type="GO" id="GO:0042393">
    <property type="term" value="F:histone binding"/>
    <property type="evidence" value="ECO:0007669"/>
    <property type="project" value="TreeGrafter"/>
</dbReference>
<feature type="compositionally biased region" description="Basic and acidic residues" evidence="3">
    <location>
        <begin position="454"/>
        <end position="475"/>
    </location>
</feature>